<dbReference type="InterPro" id="IPR000980">
    <property type="entry name" value="SH2"/>
</dbReference>
<evidence type="ECO:0000259" key="15">
    <source>
        <dbReference type="PROSITE" id="PS50002"/>
    </source>
</evidence>
<dbReference type="InterPro" id="IPR050198">
    <property type="entry name" value="Non-receptor_tyrosine_kinases"/>
</dbReference>
<feature type="compositionally biased region" description="Low complexity" evidence="13">
    <location>
        <begin position="99"/>
        <end position="113"/>
    </location>
</feature>
<comment type="caution">
    <text evidence="17">The sequence shown here is derived from an EMBL/GenBank/DDBJ whole genome shotgun (WGS) entry which is preliminary data.</text>
</comment>
<evidence type="ECO:0000256" key="10">
    <source>
        <dbReference type="PROSITE-ProRule" id="PRU00192"/>
    </source>
</evidence>
<dbReference type="Gene3D" id="3.30.505.10">
    <property type="entry name" value="SH2 domain"/>
    <property type="match status" value="1"/>
</dbReference>
<dbReference type="InterPro" id="IPR000719">
    <property type="entry name" value="Prot_kinase_dom"/>
</dbReference>
<evidence type="ECO:0000256" key="4">
    <source>
        <dbReference type="ARBA" id="ARBA00022777"/>
    </source>
</evidence>
<evidence type="ECO:0000256" key="2">
    <source>
        <dbReference type="ARBA" id="ARBA00022679"/>
    </source>
</evidence>
<evidence type="ECO:0000259" key="16">
    <source>
        <dbReference type="PROSITE" id="PS50011"/>
    </source>
</evidence>
<feature type="region of interest" description="Disordered" evidence="13">
    <location>
        <begin position="71"/>
        <end position="144"/>
    </location>
</feature>
<dbReference type="CDD" id="cd11845">
    <property type="entry name" value="SH3_Src_like"/>
    <property type="match status" value="1"/>
</dbReference>
<keyword evidence="6 9" id="KW-0727">SH2 domain</keyword>
<gene>
    <name evidence="17" type="ORF">GPM918_LOCUS11530</name>
    <name evidence="18" type="ORF">SRO942_LOCUS11531</name>
</gene>
<dbReference type="Pfam" id="PF00017">
    <property type="entry name" value="SH2"/>
    <property type="match status" value="1"/>
</dbReference>
<comment type="similarity">
    <text evidence="12">Belongs to the protein kinase superfamily. Tyr protein kinase family.</text>
</comment>
<dbReference type="PROSITE" id="PS00107">
    <property type="entry name" value="PROTEIN_KINASE_ATP"/>
    <property type="match status" value="1"/>
</dbReference>
<evidence type="ECO:0000313" key="17">
    <source>
        <dbReference type="EMBL" id="CAF0956586.1"/>
    </source>
</evidence>
<dbReference type="EC" id="2.7.10.2" evidence="12"/>
<dbReference type="Pfam" id="PF00018">
    <property type="entry name" value="SH3_1"/>
    <property type="match status" value="1"/>
</dbReference>
<evidence type="ECO:0000256" key="7">
    <source>
        <dbReference type="ARBA" id="ARBA00023137"/>
    </source>
</evidence>
<dbReference type="PRINTS" id="PR00401">
    <property type="entry name" value="SH2DOMAIN"/>
</dbReference>
<feature type="compositionally biased region" description="Low complexity" evidence="13">
    <location>
        <begin position="131"/>
        <end position="144"/>
    </location>
</feature>
<evidence type="ECO:0000256" key="6">
    <source>
        <dbReference type="ARBA" id="ARBA00022999"/>
    </source>
</evidence>
<evidence type="ECO:0000256" key="8">
    <source>
        <dbReference type="ARBA" id="ARBA00051245"/>
    </source>
</evidence>
<keyword evidence="2 12" id="KW-0808">Transferase</keyword>
<dbReference type="AlphaFoldDB" id="A0A814DNU1"/>
<evidence type="ECO:0000256" key="13">
    <source>
        <dbReference type="SAM" id="MobiDB-lite"/>
    </source>
</evidence>
<keyword evidence="4 12" id="KW-0418">Kinase</keyword>
<dbReference type="Gene3D" id="2.30.30.40">
    <property type="entry name" value="SH3 Domains"/>
    <property type="match status" value="1"/>
</dbReference>
<dbReference type="Gene3D" id="1.10.510.10">
    <property type="entry name" value="Transferase(Phosphotransferase) domain 1"/>
    <property type="match status" value="1"/>
</dbReference>
<keyword evidence="5 11" id="KW-0067">ATP-binding</keyword>
<evidence type="ECO:0000256" key="9">
    <source>
        <dbReference type="PROSITE-ProRule" id="PRU00191"/>
    </source>
</evidence>
<dbReference type="SMART" id="SM00326">
    <property type="entry name" value="SH3"/>
    <property type="match status" value="1"/>
</dbReference>
<proteinExistence type="inferred from homology"/>
<evidence type="ECO:0000256" key="3">
    <source>
        <dbReference type="ARBA" id="ARBA00022741"/>
    </source>
</evidence>
<dbReference type="PROSITE" id="PS50011">
    <property type="entry name" value="PROTEIN_KINASE_DOM"/>
    <property type="match status" value="1"/>
</dbReference>
<dbReference type="PRINTS" id="PR00109">
    <property type="entry name" value="TYRKINASE"/>
</dbReference>
<dbReference type="InterPro" id="IPR036860">
    <property type="entry name" value="SH2_dom_sf"/>
</dbReference>
<dbReference type="InterPro" id="IPR020635">
    <property type="entry name" value="Tyr_kinase_cat_dom"/>
</dbReference>
<dbReference type="Gene3D" id="3.30.200.20">
    <property type="entry name" value="Phosphorylase Kinase, domain 1"/>
    <property type="match status" value="1"/>
</dbReference>
<evidence type="ECO:0000313" key="18">
    <source>
        <dbReference type="EMBL" id="CAF3731550.1"/>
    </source>
</evidence>
<dbReference type="PRINTS" id="PR00452">
    <property type="entry name" value="SH3DOMAIN"/>
</dbReference>
<evidence type="ECO:0000259" key="14">
    <source>
        <dbReference type="PROSITE" id="PS50001"/>
    </source>
</evidence>
<reference evidence="17" key="1">
    <citation type="submission" date="2021-02" db="EMBL/GenBank/DDBJ databases">
        <authorList>
            <person name="Nowell W R."/>
        </authorList>
    </citation>
    <scope>NUCLEOTIDE SEQUENCE</scope>
</reference>
<organism evidence="17 19">
    <name type="scientific">Didymodactylos carnosus</name>
    <dbReference type="NCBI Taxonomy" id="1234261"/>
    <lineage>
        <taxon>Eukaryota</taxon>
        <taxon>Metazoa</taxon>
        <taxon>Spiralia</taxon>
        <taxon>Gnathifera</taxon>
        <taxon>Rotifera</taxon>
        <taxon>Eurotatoria</taxon>
        <taxon>Bdelloidea</taxon>
        <taxon>Philodinida</taxon>
        <taxon>Philodinidae</taxon>
        <taxon>Didymodactylos</taxon>
    </lineage>
</organism>
<keyword evidence="19" id="KW-1185">Reference proteome</keyword>
<dbReference type="FunFam" id="3.30.200.20:FF:000037">
    <property type="entry name" value="Tyrosine-protein kinase"/>
    <property type="match status" value="1"/>
</dbReference>
<dbReference type="PROSITE" id="PS50001">
    <property type="entry name" value="SH2"/>
    <property type="match status" value="1"/>
</dbReference>
<dbReference type="EMBL" id="CAJOBC010002404">
    <property type="protein sequence ID" value="CAF3731550.1"/>
    <property type="molecule type" value="Genomic_DNA"/>
</dbReference>
<feature type="compositionally biased region" description="Basic residues" evidence="13">
    <location>
        <begin position="71"/>
        <end position="81"/>
    </location>
</feature>
<protein>
    <recommendedName>
        <fullName evidence="12">Tyrosine-protein kinase</fullName>
        <ecNumber evidence="12">2.7.10.2</ecNumber>
    </recommendedName>
</protein>
<dbReference type="SUPFAM" id="SSF55550">
    <property type="entry name" value="SH2 domain"/>
    <property type="match status" value="1"/>
</dbReference>
<dbReference type="InterPro" id="IPR036028">
    <property type="entry name" value="SH3-like_dom_sf"/>
</dbReference>
<dbReference type="OrthoDB" id="28230at2759"/>
<feature type="domain" description="SH2" evidence="14">
    <location>
        <begin position="240"/>
        <end position="332"/>
    </location>
</feature>
<dbReference type="SMART" id="SM00252">
    <property type="entry name" value="SH2"/>
    <property type="match status" value="1"/>
</dbReference>
<keyword evidence="1 10" id="KW-0728">SH3 domain</keyword>
<keyword evidence="3 11" id="KW-0547">Nucleotide-binding</keyword>
<evidence type="ECO:0000256" key="12">
    <source>
        <dbReference type="RuleBase" id="RU362096"/>
    </source>
</evidence>
<dbReference type="GO" id="GO:0004715">
    <property type="term" value="F:non-membrane spanning protein tyrosine kinase activity"/>
    <property type="evidence" value="ECO:0007669"/>
    <property type="project" value="UniProtKB-EC"/>
</dbReference>
<dbReference type="PROSITE" id="PS50002">
    <property type="entry name" value="SH3"/>
    <property type="match status" value="1"/>
</dbReference>
<evidence type="ECO:0000256" key="5">
    <source>
        <dbReference type="ARBA" id="ARBA00022840"/>
    </source>
</evidence>
<comment type="catalytic activity">
    <reaction evidence="8 12">
        <text>L-tyrosyl-[protein] + ATP = O-phospho-L-tyrosyl-[protein] + ADP + H(+)</text>
        <dbReference type="Rhea" id="RHEA:10596"/>
        <dbReference type="Rhea" id="RHEA-COMP:10136"/>
        <dbReference type="Rhea" id="RHEA-COMP:20101"/>
        <dbReference type="ChEBI" id="CHEBI:15378"/>
        <dbReference type="ChEBI" id="CHEBI:30616"/>
        <dbReference type="ChEBI" id="CHEBI:46858"/>
        <dbReference type="ChEBI" id="CHEBI:61978"/>
        <dbReference type="ChEBI" id="CHEBI:456216"/>
        <dbReference type="EC" id="2.7.10.2"/>
    </reaction>
</comment>
<dbReference type="PROSITE" id="PS00109">
    <property type="entry name" value="PROTEIN_KINASE_TYR"/>
    <property type="match status" value="1"/>
</dbReference>
<dbReference type="InterPro" id="IPR011009">
    <property type="entry name" value="Kinase-like_dom_sf"/>
</dbReference>
<evidence type="ECO:0000256" key="11">
    <source>
        <dbReference type="PROSITE-ProRule" id="PRU10141"/>
    </source>
</evidence>
<dbReference type="EMBL" id="CAJNOQ010002404">
    <property type="protein sequence ID" value="CAF0956586.1"/>
    <property type="molecule type" value="Genomic_DNA"/>
</dbReference>
<keyword evidence="7 12" id="KW-0829">Tyrosine-protein kinase</keyword>
<dbReference type="Pfam" id="PF07714">
    <property type="entry name" value="PK_Tyr_Ser-Thr"/>
    <property type="match status" value="1"/>
</dbReference>
<feature type="domain" description="SH3" evidence="15">
    <location>
        <begin position="174"/>
        <end position="234"/>
    </location>
</feature>
<feature type="domain" description="Protein kinase" evidence="16">
    <location>
        <begin position="358"/>
        <end position="617"/>
    </location>
</feature>
<evidence type="ECO:0000256" key="1">
    <source>
        <dbReference type="ARBA" id="ARBA00022443"/>
    </source>
</evidence>
<dbReference type="InterPro" id="IPR008266">
    <property type="entry name" value="Tyr_kinase_AS"/>
</dbReference>
<dbReference type="InterPro" id="IPR001452">
    <property type="entry name" value="SH3_domain"/>
</dbReference>
<feature type="binding site" evidence="11">
    <location>
        <position position="386"/>
    </location>
    <ligand>
        <name>ATP</name>
        <dbReference type="ChEBI" id="CHEBI:30616"/>
    </ligand>
</feature>
<dbReference type="InterPro" id="IPR017441">
    <property type="entry name" value="Protein_kinase_ATP_BS"/>
</dbReference>
<dbReference type="SUPFAM" id="SSF56112">
    <property type="entry name" value="Protein kinase-like (PK-like)"/>
    <property type="match status" value="1"/>
</dbReference>
<dbReference type="PANTHER" id="PTHR24418">
    <property type="entry name" value="TYROSINE-PROTEIN KINASE"/>
    <property type="match status" value="1"/>
</dbReference>
<dbReference type="SUPFAM" id="SSF50044">
    <property type="entry name" value="SH3-domain"/>
    <property type="match status" value="1"/>
</dbReference>
<accession>A0A814DNU1</accession>
<dbReference type="FunFam" id="3.30.505.10:FF:000044">
    <property type="entry name" value="Tyrosine-protein kinase"/>
    <property type="match status" value="1"/>
</dbReference>
<dbReference type="Proteomes" id="UP000663829">
    <property type="component" value="Unassembled WGS sequence"/>
</dbReference>
<dbReference type="SMART" id="SM00219">
    <property type="entry name" value="TyrKc"/>
    <property type="match status" value="1"/>
</dbReference>
<evidence type="ECO:0000313" key="19">
    <source>
        <dbReference type="Proteomes" id="UP000663829"/>
    </source>
</evidence>
<sequence>MQQFFQDVGKKAENFLADHPDAKTLVENAQKGARNIARKTEQRLGFHETKIKGQCRMGNCLYFGRPNVKQAHHARQTHSHFSHTTNHNTASPPPPPSSLSPSSLLISSQIASPNGKNEGDTFSNIKPPSSPTFRPSSSGASATSSLTPQPFTIAALATSVPFAILNGGINPLHKPTLQYIALFDYDARTSEDLTIRKNDLLEIICKRNNAWWKARSETGKEGYIPSNHVAKRDSLESEPWYFKVTRRIDAEKILMSDVNDHGSFLVRGSETRPTDFSLSIRDNESIKHYRIRLAEDGRLYIARRTAFSSLRDLVSHYSKQADGLCVNLRRPCIQIVKPEPEGLSHNTVDKWEIDRQDVKLGRRLGQGQFGDVYEGLWNNSTPVAIKTLKSGSMNPSDFLAEASIMKKLRHPNLIQLFAVCTIKEPIYILTELMKNGSLLDYLQSSRGRQLKMPTLIYMATQISRGMACLESQNYIHRDLAARNVLVGESNTVKIADFGLARVIKDYHGVYDAREGTKFPIKWTAPEAALYNRFTIKSDVWSFGILLTEVVTYGRTPYPGMTNAEVLRQVEQGYRLPRPLNCPQALYDIMHECWHKCADNRPSFDSLQYRLEDQHTDGGMEIQNLSLHN</sequence>
<dbReference type="InterPro" id="IPR001245">
    <property type="entry name" value="Ser-Thr/Tyr_kinase_cat_dom"/>
</dbReference>
<dbReference type="FunFam" id="1.10.510.10:FF:000318">
    <property type="entry name" value="Tyrosine-protein kinase"/>
    <property type="match status" value="1"/>
</dbReference>
<name>A0A814DNU1_9BILA</name>
<dbReference type="Proteomes" id="UP000681722">
    <property type="component" value="Unassembled WGS sequence"/>
</dbReference>
<dbReference type="GO" id="GO:0005524">
    <property type="term" value="F:ATP binding"/>
    <property type="evidence" value="ECO:0007669"/>
    <property type="project" value="UniProtKB-UniRule"/>
</dbReference>